<protein>
    <submittedName>
        <fullName evidence="2">Serine protease</fullName>
    </submittedName>
</protein>
<evidence type="ECO:0000313" key="3">
    <source>
        <dbReference type="Proteomes" id="UP001250858"/>
    </source>
</evidence>
<keyword evidence="3" id="KW-1185">Reference proteome</keyword>
<dbReference type="EMBL" id="CP133762">
    <property type="protein sequence ID" value="WMX48609.1"/>
    <property type="molecule type" value="Genomic_DNA"/>
</dbReference>
<dbReference type="Proteomes" id="UP001250858">
    <property type="component" value="Chromosome"/>
</dbReference>
<name>A0ABY9S2F1_9ACTN</name>
<dbReference type="PROSITE" id="PS51318">
    <property type="entry name" value="TAT"/>
    <property type="match status" value="1"/>
</dbReference>
<dbReference type="GO" id="GO:0006508">
    <property type="term" value="P:proteolysis"/>
    <property type="evidence" value="ECO:0007669"/>
    <property type="project" value="UniProtKB-KW"/>
</dbReference>
<organism evidence="2 3">
    <name type="scientific">Streptomyces roseicoloratus</name>
    <dbReference type="NCBI Taxonomy" id="2508722"/>
    <lineage>
        <taxon>Bacteria</taxon>
        <taxon>Bacillati</taxon>
        <taxon>Actinomycetota</taxon>
        <taxon>Actinomycetes</taxon>
        <taxon>Kitasatosporales</taxon>
        <taxon>Streptomycetaceae</taxon>
        <taxon>Streptomyces</taxon>
    </lineage>
</organism>
<reference evidence="2 3" key="1">
    <citation type="submission" date="2023-09" db="EMBL/GenBank/DDBJ databases">
        <title>Complete genome of Streptomyces roseicoloratus T14.</title>
        <authorList>
            <person name="Bashizi T."/>
            <person name="Kim M.-J."/>
            <person name="Lee G."/>
            <person name="Tagele S.B."/>
            <person name="Shin J.-H."/>
        </authorList>
    </citation>
    <scope>NUCLEOTIDE SEQUENCE [LARGE SCALE GENOMIC DNA]</scope>
    <source>
        <strain evidence="2 3">T14</strain>
    </source>
</reference>
<dbReference type="GO" id="GO:0008233">
    <property type="term" value="F:peptidase activity"/>
    <property type="evidence" value="ECO:0007669"/>
    <property type="project" value="UniProtKB-KW"/>
</dbReference>
<evidence type="ECO:0000313" key="2">
    <source>
        <dbReference type="EMBL" id="WMX48609.1"/>
    </source>
</evidence>
<keyword evidence="1" id="KW-0732">Signal</keyword>
<dbReference type="RefSeq" id="WP_309550017.1">
    <property type="nucleotide sequence ID" value="NZ_CP133762.1"/>
</dbReference>
<feature type="chain" id="PRO_5046212554" evidence="1">
    <location>
        <begin position="33"/>
        <end position="559"/>
    </location>
</feature>
<evidence type="ECO:0000256" key="1">
    <source>
        <dbReference type="SAM" id="SignalP"/>
    </source>
</evidence>
<dbReference type="InterPro" id="IPR006311">
    <property type="entry name" value="TAT_signal"/>
</dbReference>
<sequence length="559" mass="57389">MNDHPTKRRTLLRGFALTAAGTCLPATATAVAAPPPGPARSGSSALSAFPASSAETYALTLIHLDRAGGPTADHTTRLTALSGPGAGTAVQPHDPSGTVTLRVPKGRYLLDSALSALAADGSVTGTDWIVRPRLDVDRDMTVVVDARTAAPVDVRPPESAAAFSHGGAFVEVTYGGVKAFANVVHPRPNLRIAHLGPAAEPGTVRAWVDTYWTGERGTYVLGYTFSTDRALTGLVRHPRPEDLATLEVRAAAPASGPGFGIVDFGPSSGPSPALAQPLAVPGGVTFLVTPERGAWEVVYSAPSEPEDDTEAAASATSPAHRYTVTDIAVKAGTTTVHTFDSPVFGPAMDPSPGARPPGLRTGNRLDLALALLADGDGHPPSAPAFLAARTTLHRDGVLLGTRQGTPVHASFTVPAGRASYLLTATASRPRPAPGGAPAPVTAAWTFVSAATRSATELPLSIVRFAPPLGVDGTVAPRRRHYVPLVVRGAAERSGVRSLTVEVSTDRGATWSPAPVTGGRFAVTAPEPGGTVSLRVELADTFGNSLTQTHVDAYGTGTTS</sequence>
<keyword evidence="2" id="KW-0645">Protease</keyword>
<feature type="signal peptide" evidence="1">
    <location>
        <begin position="1"/>
        <end position="32"/>
    </location>
</feature>
<gene>
    <name evidence="2" type="ORF">RGF97_32720</name>
</gene>
<keyword evidence="2" id="KW-0378">Hydrolase</keyword>
<proteinExistence type="predicted"/>
<accession>A0ABY9S2F1</accession>